<accession>A0A6G0XS83</accession>
<reference evidence="2 3" key="1">
    <citation type="submission" date="2019-08" db="EMBL/GenBank/DDBJ databases">
        <title>Whole genome of Aphis craccivora.</title>
        <authorList>
            <person name="Voronova N.V."/>
            <person name="Shulinski R.S."/>
            <person name="Bandarenka Y.V."/>
            <person name="Zhorov D.G."/>
            <person name="Warner D."/>
        </authorList>
    </citation>
    <scope>NUCLEOTIDE SEQUENCE [LARGE SCALE GENOMIC DNA]</scope>
    <source>
        <strain evidence="2">180601</strain>
        <tissue evidence="2">Whole Body</tissue>
    </source>
</reference>
<comment type="caution">
    <text evidence="2">The sequence shown here is derived from an EMBL/GenBank/DDBJ whole genome shotgun (WGS) entry which is preliminary data.</text>
</comment>
<dbReference type="AlphaFoldDB" id="A0A6G0XS83"/>
<protein>
    <submittedName>
        <fullName evidence="2">E3 SUMO-protein ligase KIAA1586-like</fullName>
    </submittedName>
</protein>
<dbReference type="GO" id="GO:0016874">
    <property type="term" value="F:ligase activity"/>
    <property type="evidence" value="ECO:0007669"/>
    <property type="project" value="UniProtKB-KW"/>
</dbReference>
<dbReference type="Proteomes" id="UP000478052">
    <property type="component" value="Unassembled WGS sequence"/>
</dbReference>
<keyword evidence="3" id="KW-1185">Reference proteome</keyword>
<proteinExistence type="predicted"/>
<dbReference type="EMBL" id="VUJU01007600">
    <property type="protein sequence ID" value="KAF0743242.1"/>
    <property type="molecule type" value="Genomic_DNA"/>
</dbReference>
<evidence type="ECO:0000256" key="1">
    <source>
        <dbReference type="SAM" id="MobiDB-lite"/>
    </source>
</evidence>
<keyword evidence="2" id="KW-0436">Ligase</keyword>
<evidence type="ECO:0000313" key="2">
    <source>
        <dbReference type="EMBL" id="KAF0743242.1"/>
    </source>
</evidence>
<evidence type="ECO:0000313" key="3">
    <source>
        <dbReference type="Proteomes" id="UP000478052"/>
    </source>
</evidence>
<feature type="non-terminal residue" evidence="2">
    <location>
        <position position="483"/>
    </location>
</feature>
<dbReference type="PANTHER" id="PTHR37162">
    <property type="entry name" value="HAT FAMILY DIMERISATION DOMAINCONTAINING PROTEIN-RELATED"/>
    <property type="match status" value="1"/>
</dbReference>
<dbReference type="OrthoDB" id="6617543at2759"/>
<feature type="region of interest" description="Disordered" evidence="1">
    <location>
        <begin position="1"/>
        <end position="34"/>
    </location>
</feature>
<organism evidence="2 3">
    <name type="scientific">Aphis craccivora</name>
    <name type="common">Cowpea aphid</name>
    <dbReference type="NCBI Taxonomy" id="307492"/>
    <lineage>
        <taxon>Eukaryota</taxon>
        <taxon>Metazoa</taxon>
        <taxon>Ecdysozoa</taxon>
        <taxon>Arthropoda</taxon>
        <taxon>Hexapoda</taxon>
        <taxon>Insecta</taxon>
        <taxon>Pterygota</taxon>
        <taxon>Neoptera</taxon>
        <taxon>Paraneoptera</taxon>
        <taxon>Hemiptera</taxon>
        <taxon>Sternorrhyncha</taxon>
        <taxon>Aphidomorpha</taxon>
        <taxon>Aphidoidea</taxon>
        <taxon>Aphididae</taxon>
        <taxon>Aphidini</taxon>
        <taxon>Aphis</taxon>
        <taxon>Aphis</taxon>
    </lineage>
</organism>
<name>A0A6G0XS83_APHCR</name>
<sequence length="483" mass="55694">MYTDLDNVDSTDEENRKSSKRRSSFGPKKSRDLSAVRKHLASQNHTKNVKSVKNVVPINKMLETASESGNLVKTAELRLAMFISDHNIAFRTTDHLVQSLNVLSSESQIIKNISCNHESTDKSSIKHLALVVRIFDTETFTVTDQFLDLIQISNATALSVFNAVVSFFNKNNIPFKENLIGFAADGDNTMFGDRHSVKTLFEDAVPNIFVAKCICHLCLLHCVLVMHRQKEFMEFQSYIDSKPLKLLHPCQTRWLSLLSCVNRVLEQYASLTLYFQGEYLIDSKAKNIYDKLTNPIFKLYLKFLSFILPIICDLTQEFQAEGSKIYILYAKMESAYKMILECYLKPKYLTDTEVSLIQYSNPNHYLPTEQIYLGGDCSAAFTSNPNILNRMEKKTFYDNCLAFYVECCHQIYKRFPFNSNHVKSLQSLTFIDPKNIKVVTSVAPIASLLPKLSFNYNKLDHEWRQMRNMNLDFNLNVFDFWNK</sequence>
<gene>
    <name evidence="2" type="ORF">FWK35_00025412</name>
</gene>
<feature type="compositionally biased region" description="Acidic residues" evidence="1">
    <location>
        <begin position="1"/>
        <end position="12"/>
    </location>
</feature>
<dbReference type="PANTHER" id="PTHR37162:SF1">
    <property type="entry name" value="BED-TYPE DOMAIN-CONTAINING PROTEIN"/>
    <property type="match status" value="1"/>
</dbReference>